<dbReference type="Pfam" id="PF03190">
    <property type="entry name" value="Thioredox_DsbH"/>
    <property type="match status" value="1"/>
</dbReference>
<name>A0A2M9D333_9MICO</name>
<dbReference type="InterPro" id="IPR036249">
    <property type="entry name" value="Thioredoxin-like_sf"/>
</dbReference>
<protein>
    <recommendedName>
        <fullName evidence="1">Spermatogenesis-associated protein 20-like TRX domain-containing protein</fullName>
    </recommendedName>
</protein>
<reference evidence="2 3" key="1">
    <citation type="submission" date="2017-11" db="EMBL/GenBank/DDBJ databases">
        <title>Genomic Encyclopedia of Archaeal and Bacterial Type Strains, Phase II (KMG-II): From Individual Species to Whole Genera.</title>
        <authorList>
            <person name="Goeker M."/>
        </authorList>
    </citation>
    <scope>NUCLEOTIDE SEQUENCE [LARGE SCALE GENOMIC DNA]</scope>
    <source>
        <strain evidence="2 3">DSM 16400</strain>
    </source>
</reference>
<dbReference type="AlphaFoldDB" id="A0A2M9D333"/>
<dbReference type="SUPFAM" id="SSF52833">
    <property type="entry name" value="Thioredoxin-like"/>
    <property type="match status" value="1"/>
</dbReference>
<gene>
    <name evidence="2" type="ORF">CLV85_2172</name>
</gene>
<dbReference type="InterPro" id="IPR024705">
    <property type="entry name" value="Ssp411"/>
</dbReference>
<dbReference type="PANTHER" id="PTHR42899">
    <property type="entry name" value="SPERMATOGENESIS-ASSOCIATED PROTEIN 20"/>
    <property type="match status" value="1"/>
</dbReference>
<dbReference type="SUPFAM" id="SSF48208">
    <property type="entry name" value="Six-hairpin glycosidases"/>
    <property type="match status" value="1"/>
</dbReference>
<evidence type="ECO:0000313" key="3">
    <source>
        <dbReference type="Proteomes" id="UP000231742"/>
    </source>
</evidence>
<dbReference type="RefSeq" id="WP_100389627.1">
    <property type="nucleotide sequence ID" value="NZ_BMZU01000002.1"/>
</dbReference>
<evidence type="ECO:0000259" key="1">
    <source>
        <dbReference type="Pfam" id="PF03190"/>
    </source>
</evidence>
<comment type="caution">
    <text evidence="2">The sequence shown here is derived from an EMBL/GenBank/DDBJ whole genome shotgun (WGS) entry which is preliminary data.</text>
</comment>
<dbReference type="OrthoDB" id="9762614at2"/>
<dbReference type="Gene3D" id="3.40.30.10">
    <property type="entry name" value="Glutaredoxin"/>
    <property type="match status" value="1"/>
</dbReference>
<dbReference type="CDD" id="cd02955">
    <property type="entry name" value="SSP411"/>
    <property type="match status" value="1"/>
</dbReference>
<dbReference type="Proteomes" id="UP000231742">
    <property type="component" value="Unassembled WGS sequence"/>
</dbReference>
<organism evidence="2 3">
    <name type="scientific">Salinibacterium amurskyense</name>
    <dbReference type="NCBI Taxonomy" id="205941"/>
    <lineage>
        <taxon>Bacteria</taxon>
        <taxon>Bacillati</taxon>
        <taxon>Actinomycetota</taxon>
        <taxon>Actinomycetes</taxon>
        <taxon>Micrococcales</taxon>
        <taxon>Microbacteriaceae</taxon>
        <taxon>Salinibacterium</taxon>
    </lineage>
</organism>
<sequence>MPNRLETAASPYLRSHATNPVDWWEWSAEAFAEAERRDVPVLVSIGYSTCHWCHVMARESFSDSVLAGYLNENFVAIKVDREEHAEVDSTYLAAASAFTPNLGWPLNVFVTPAGRAFFAGTYWPPTAVGQHPAFRQVLESVTEAWTARREQVETSGAAIAQALAQSRAVESELVADFAPVIDALAAAEDLDHGGFGDAPKFPVTPVLRFLLDRGARSAEHSPEAAGLADRTLTAMAASALRDPVDGGFFRYSTQADWTDPHYERMLYDNAQLLAAYALADSAEIATGVAEFLRDQLLLPSGAFASGLDSESTVDGKRVEGFYYSLDAASRARVEAPPRDDKILTGWNGLAIEALALAGARYGNAEWIALARGAADFLLAEHVGVGGGGSDAAVGRLVRTSIDGILSDAAATLEDSGMLAQGLLELSIATGEVRYALAARDLVDGALAAGAAGSGSSPFGLPGGSDSVLAAQGLSTEADISDGAHPSGLSAMAAAAHTLFALTGDAQYRDAAEASMKLVGQLAAQQPISFGTALTLMSELGAPLRQLVVVTADGANAVVPDAAAGAAGGTSDGSAATGGELTSLARTLHRAGGIGVAVSQAQADAFAASGFELFAARTATGGAPTAYLCEEFVCRLPLTDAPALRALLGAN</sequence>
<dbReference type="InterPro" id="IPR004879">
    <property type="entry name" value="Ssp411-like_TRX"/>
</dbReference>
<dbReference type="EMBL" id="PGFH01000002">
    <property type="protein sequence ID" value="PJJ78596.1"/>
    <property type="molecule type" value="Genomic_DNA"/>
</dbReference>
<dbReference type="PANTHER" id="PTHR42899:SF1">
    <property type="entry name" value="SPERMATOGENESIS-ASSOCIATED PROTEIN 20"/>
    <property type="match status" value="1"/>
</dbReference>
<keyword evidence="3" id="KW-1185">Reference proteome</keyword>
<dbReference type="PIRSF" id="PIRSF006402">
    <property type="entry name" value="UCP006402_thioredoxin"/>
    <property type="match status" value="1"/>
</dbReference>
<dbReference type="InterPro" id="IPR008928">
    <property type="entry name" value="6-hairpin_glycosidase_sf"/>
</dbReference>
<dbReference type="GO" id="GO:0005975">
    <property type="term" value="P:carbohydrate metabolic process"/>
    <property type="evidence" value="ECO:0007669"/>
    <property type="project" value="InterPro"/>
</dbReference>
<accession>A0A2M9D333</accession>
<proteinExistence type="predicted"/>
<evidence type="ECO:0000313" key="2">
    <source>
        <dbReference type="EMBL" id="PJJ78596.1"/>
    </source>
</evidence>
<feature type="domain" description="Spermatogenesis-associated protein 20-like TRX" evidence="1">
    <location>
        <begin position="3"/>
        <end position="163"/>
    </location>
</feature>